<organism evidence="2 3">
    <name type="scientific">Chryseobacterium aquaticum</name>
    <dbReference type="NCBI Taxonomy" id="452084"/>
    <lineage>
        <taxon>Bacteria</taxon>
        <taxon>Pseudomonadati</taxon>
        <taxon>Bacteroidota</taxon>
        <taxon>Flavobacteriia</taxon>
        <taxon>Flavobacteriales</taxon>
        <taxon>Weeksellaceae</taxon>
        <taxon>Chryseobacterium group</taxon>
        <taxon>Chryseobacterium</taxon>
    </lineage>
</organism>
<dbReference type="InterPro" id="IPR000595">
    <property type="entry name" value="cNMP-bd_dom"/>
</dbReference>
<dbReference type="EMBL" id="LLYZ01000005">
    <property type="protein sequence ID" value="KQK26221.1"/>
    <property type="molecule type" value="Genomic_DNA"/>
</dbReference>
<dbReference type="PROSITE" id="PS50042">
    <property type="entry name" value="CNMP_BINDING_3"/>
    <property type="match status" value="1"/>
</dbReference>
<reference evidence="2 3" key="1">
    <citation type="submission" date="2015-10" db="EMBL/GenBank/DDBJ databases">
        <title>Chryseobacterium aquaticum genome.</title>
        <authorList>
            <person name="Newman J.D."/>
            <person name="Ferguson M.B."/>
            <person name="Miller J.R."/>
        </authorList>
    </citation>
    <scope>NUCLEOTIDE SEQUENCE [LARGE SCALE GENOMIC DNA]</scope>
    <source>
        <strain evidence="2 3">KCTC 12483</strain>
    </source>
</reference>
<dbReference type="Gene3D" id="2.60.120.10">
    <property type="entry name" value="Jelly Rolls"/>
    <property type="match status" value="1"/>
</dbReference>
<sequence length="195" mass="22874">MTLNDFSDKYFDQNDFLDSKDREKLLELVQFVTIPKDKILLHRGEQIKQVGIILKGLIRVYNKNNRTVWFVQNNGIYGSIDTLALNRASSLTFETLEETSMFLLNYDDLEEAIISYPNIASLLLMYWKRTAVEIYRNFYTSLSLSPEEKYLEILQKNPQLILNVKSKDLASYLGIHPTSLSRLKRRYFVSKENKD</sequence>
<dbReference type="InterPro" id="IPR014710">
    <property type="entry name" value="RmlC-like_jellyroll"/>
</dbReference>
<keyword evidence="3" id="KW-1185">Reference proteome</keyword>
<dbReference type="SUPFAM" id="SSF51206">
    <property type="entry name" value="cAMP-binding domain-like"/>
    <property type="match status" value="1"/>
</dbReference>
<dbReference type="STRING" id="452084.AR438_11660"/>
<evidence type="ECO:0000313" key="2">
    <source>
        <dbReference type="EMBL" id="KQK26221.1"/>
    </source>
</evidence>
<accession>A0A0Q3HUL0</accession>
<gene>
    <name evidence="2" type="ORF">AR438_11660</name>
</gene>
<name>A0A0Q3HUL0_9FLAO</name>
<protein>
    <recommendedName>
        <fullName evidence="1">Cyclic nucleotide-binding domain-containing protein</fullName>
    </recommendedName>
</protein>
<dbReference type="AlphaFoldDB" id="A0A0Q3HUL0"/>
<proteinExistence type="predicted"/>
<comment type="caution">
    <text evidence="2">The sequence shown here is derived from an EMBL/GenBank/DDBJ whole genome shotgun (WGS) entry which is preliminary data.</text>
</comment>
<dbReference type="RefSeq" id="WP_056015263.1">
    <property type="nucleotide sequence ID" value="NZ_LLYZ01000005.1"/>
</dbReference>
<evidence type="ECO:0000313" key="3">
    <source>
        <dbReference type="Proteomes" id="UP000051682"/>
    </source>
</evidence>
<dbReference type="OrthoDB" id="663011at2"/>
<evidence type="ECO:0000259" key="1">
    <source>
        <dbReference type="PROSITE" id="PS50042"/>
    </source>
</evidence>
<dbReference type="InterPro" id="IPR018490">
    <property type="entry name" value="cNMP-bd_dom_sf"/>
</dbReference>
<dbReference type="CDD" id="cd00038">
    <property type="entry name" value="CAP_ED"/>
    <property type="match status" value="1"/>
</dbReference>
<feature type="domain" description="Cyclic nucleotide-binding" evidence="1">
    <location>
        <begin position="17"/>
        <end position="113"/>
    </location>
</feature>
<dbReference type="Proteomes" id="UP000051682">
    <property type="component" value="Unassembled WGS sequence"/>
</dbReference>
<dbReference type="Pfam" id="PF00027">
    <property type="entry name" value="cNMP_binding"/>
    <property type="match status" value="1"/>
</dbReference>